<dbReference type="PANTHER" id="PTHR33238:SF7">
    <property type="entry name" value="IRON-DEPENDENT TRANSCRIPTIONAL REGULATOR"/>
    <property type="match status" value="1"/>
</dbReference>
<name>A0ABD5RRK1_9EURY</name>
<dbReference type="Gene3D" id="1.10.10.10">
    <property type="entry name" value="Winged helix-like DNA-binding domain superfamily/Winged helix DNA-binding domain"/>
    <property type="match status" value="1"/>
</dbReference>
<dbReference type="Pfam" id="PF04023">
    <property type="entry name" value="FeoA"/>
    <property type="match status" value="1"/>
</dbReference>
<evidence type="ECO:0000256" key="4">
    <source>
        <dbReference type="ARBA" id="ARBA00023004"/>
    </source>
</evidence>
<gene>
    <name evidence="9" type="ORF">ACFPYI_18380</name>
</gene>
<dbReference type="PANTHER" id="PTHR33238">
    <property type="entry name" value="IRON (METAL) DEPENDENT REPRESSOR, DTXR FAMILY"/>
    <property type="match status" value="1"/>
</dbReference>
<dbReference type="InterPro" id="IPR007167">
    <property type="entry name" value="Fe-transptr_FeoA-like"/>
</dbReference>
<dbReference type="RefSeq" id="WP_247417693.1">
    <property type="nucleotide sequence ID" value="NZ_JALLGW010000001.1"/>
</dbReference>
<dbReference type="InterPro" id="IPR036388">
    <property type="entry name" value="WH-like_DNA-bd_sf"/>
</dbReference>
<feature type="domain" description="HTH dtxR-type" evidence="8">
    <location>
        <begin position="1"/>
        <end position="69"/>
    </location>
</feature>
<dbReference type="InterPro" id="IPR000835">
    <property type="entry name" value="HTH_MarR-typ"/>
</dbReference>
<sequence length="229" mass="25204">MLSAVMEDYLKTIYVLEREAGDDASAERIATSAIADRLDVTAPTVTSMLDKLEDRGLVDREKYKGVRLTPEGETVAIEVLRHHRLIEAYLAEALDYEWTDVHEEADRLEHHISETFEARIAEALGDPVVDPHGDPIPGADLSRPEDAPGKRLDECAVGDRVVVQRVRHRKDEELHYLADAGVRPGAALEVVEVAPFGMVTVTGPSGEQSLPADVARLIRVSPEAEVVQE</sequence>
<protein>
    <submittedName>
        <fullName evidence="9">Metal-dependent transcriptional regulator</fullName>
    </submittedName>
</protein>
<evidence type="ECO:0000256" key="2">
    <source>
        <dbReference type="ARBA" id="ARBA00007871"/>
    </source>
</evidence>
<evidence type="ECO:0000259" key="8">
    <source>
        <dbReference type="PROSITE" id="PS50944"/>
    </source>
</evidence>
<dbReference type="SMART" id="SM00529">
    <property type="entry name" value="HTH_DTXR"/>
    <property type="match status" value="1"/>
</dbReference>
<keyword evidence="4" id="KW-0408">Iron</keyword>
<dbReference type="SMART" id="SM00899">
    <property type="entry name" value="FeoA"/>
    <property type="match status" value="1"/>
</dbReference>
<comment type="subcellular location">
    <subcellularLocation>
        <location evidence="1">Cytoplasm</location>
    </subcellularLocation>
</comment>
<evidence type="ECO:0000313" key="10">
    <source>
        <dbReference type="Proteomes" id="UP001596099"/>
    </source>
</evidence>
<dbReference type="Pfam" id="PF01325">
    <property type="entry name" value="Fe_dep_repress"/>
    <property type="match status" value="1"/>
</dbReference>
<dbReference type="Gene3D" id="2.30.30.90">
    <property type="match status" value="1"/>
</dbReference>
<keyword evidence="7" id="KW-0804">Transcription</keyword>
<dbReference type="InterPro" id="IPR022689">
    <property type="entry name" value="Iron_dep_repressor"/>
</dbReference>
<keyword evidence="10" id="KW-1185">Reference proteome</keyword>
<dbReference type="SUPFAM" id="SSF50037">
    <property type="entry name" value="C-terminal domain of transcriptional repressors"/>
    <property type="match status" value="1"/>
</dbReference>
<evidence type="ECO:0000256" key="7">
    <source>
        <dbReference type="ARBA" id="ARBA00023163"/>
    </source>
</evidence>
<dbReference type="InterPro" id="IPR036390">
    <property type="entry name" value="WH_DNA-bd_sf"/>
</dbReference>
<keyword evidence="6" id="KW-0238">DNA-binding</keyword>
<dbReference type="SUPFAM" id="SSF47979">
    <property type="entry name" value="Iron-dependent repressor protein, dimerization domain"/>
    <property type="match status" value="1"/>
</dbReference>
<dbReference type="GO" id="GO:0005737">
    <property type="term" value="C:cytoplasm"/>
    <property type="evidence" value="ECO:0007669"/>
    <property type="project" value="UniProtKB-SubCell"/>
</dbReference>
<evidence type="ECO:0000256" key="1">
    <source>
        <dbReference type="ARBA" id="ARBA00004496"/>
    </source>
</evidence>
<keyword evidence="5" id="KW-0805">Transcription regulation</keyword>
<comment type="caution">
    <text evidence="9">The sequence shown here is derived from an EMBL/GenBank/DDBJ whole genome shotgun (WGS) entry which is preliminary data.</text>
</comment>
<dbReference type="PROSITE" id="PS50944">
    <property type="entry name" value="HTH_DTXR"/>
    <property type="match status" value="1"/>
</dbReference>
<proteinExistence type="inferred from homology"/>
<evidence type="ECO:0000256" key="5">
    <source>
        <dbReference type="ARBA" id="ARBA00023015"/>
    </source>
</evidence>
<evidence type="ECO:0000256" key="6">
    <source>
        <dbReference type="ARBA" id="ARBA00023125"/>
    </source>
</evidence>
<dbReference type="GO" id="GO:0006355">
    <property type="term" value="P:regulation of DNA-templated transcription"/>
    <property type="evidence" value="ECO:0007669"/>
    <property type="project" value="UniProtKB-ARBA"/>
</dbReference>
<organism evidence="9 10">
    <name type="scientific">Halomarina salina</name>
    <dbReference type="NCBI Taxonomy" id="1872699"/>
    <lineage>
        <taxon>Archaea</taxon>
        <taxon>Methanobacteriati</taxon>
        <taxon>Methanobacteriota</taxon>
        <taxon>Stenosarchaea group</taxon>
        <taxon>Halobacteria</taxon>
        <taxon>Halobacteriales</taxon>
        <taxon>Natronomonadaceae</taxon>
        <taxon>Halomarina</taxon>
    </lineage>
</organism>
<accession>A0ABD5RRK1</accession>
<dbReference type="Pfam" id="PF02742">
    <property type="entry name" value="Fe_dep_repr_C"/>
    <property type="match status" value="1"/>
</dbReference>
<dbReference type="InterPro" id="IPR001367">
    <property type="entry name" value="Fe_dep_repressor"/>
</dbReference>
<dbReference type="InterPro" id="IPR050536">
    <property type="entry name" value="DtxR_MntR_Metal-Reg"/>
</dbReference>
<evidence type="ECO:0000313" key="9">
    <source>
        <dbReference type="EMBL" id="MFC5973302.1"/>
    </source>
</evidence>
<comment type="similarity">
    <text evidence="2">Belongs to the DtxR/MntR family.</text>
</comment>
<evidence type="ECO:0000256" key="3">
    <source>
        <dbReference type="ARBA" id="ARBA00011738"/>
    </source>
</evidence>
<dbReference type="SMART" id="SM00347">
    <property type="entry name" value="HTH_MARR"/>
    <property type="match status" value="1"/>
</dbReference>
<dbReference type="InterPro" id="IPR036421">
    <property type="entry name" value="Fe_dep_repressor_sf"/>
</dbReference>
<dbReference type="SUPFAM" id="SSF46785">
    <property type="entry name" value="Winged helix' DNA-binding domain"/>
    <property type="match status" value="1"/>
</dbReference>
<dbReference type="Gene3D" id="1.10.60.10">
    <property type="entry name" value="Iron dependent repressor, metal binding and dimerisation domain"/>
    <property type="match status" value="1"/>
</dbReference>
<dbReference type="InterPro" id="IPR022687">
    <property type="entry name" value="HTH_DTXR"/>
</dbReference>
<dbReference type="GO" id="GO:0003677">
    <property type="term" value="F:DNA binding"/>
    <property type="evidence" value="ECO:0007669"/>
    <property type="project" value="UniProtKB-KW"/>
</dbReference>
<comment type="subunit">
    <text evidence="3">Homodimer.</text>
</comment>
<dbReference type="EMBL" id="JBHSQH010000001">
    <property type="protein sequence ID" value="MFC5973302.1"/>
    <property type="molecule type" value="Genomic_DNA"/>
</dbReference>
<dbReference type="AlphaFoldDB" id="A0ABD5RRK1"/>
<dbReference type="Proteomes" id="UP001596099">
    <property type="component" value="Unassembled WGS sequence"/>
</dbReference>
<dbReference type="InterPro" id="IPR008988">
    <property type="entry name" value="Transcriptional_repressor_C"/>
</dbReference>
<reference evidence="9 10" key="1">
    <citation type="journal article" date="2019" name="Int. J. Syst. Evol. Microbiol.">
        <title>The Global Catalogue of Microorganisms (GCM) 10K type strain sequencing project: providing services to taxonomists for standard genome sequencing and annotation.</title>
        <authorList>
            <consortium name="The Broad Institute Genomics Platform"/>
            <consortium name="The Broad Institute Genome Sequencing Center for Infectious Disease"/>
            <person name="Wu L."/>
            <person name="Ma J."/>
        </authorList>
    </citation>
    <scope>NUCLEOTIDE SEQUENCE [LARGE SCALE GENOMIC DNA]</scope>
    <source>
        <strain evidence="9 10">CGMCC 1.12543</strain>
    </source>
</reference>
<dbReference type="InterPro" id="IPR038157">
    <property type="entry name" value="FeoA_core_dom"/>
</dbReference>